<organism evidence="3 4">
    <name type="scientific">Eumeta variegata</name>
    <name type="common">Bagworm moth</name>
    <name type="synonym">Eumeta japonica</name>
    <dbReference type="NCBI Taxonomy" id="151549"/>
    <lineage>
        <taxon>Eukaryota</taxon>
        <taxon>Metazoa</taxon>
        <taxon>Ecdysozoa</taxon>
        <taxon>Arthropoda</taxon>
        <taxon>Hexapoda</taxon>
        <taxon>Insecta</taxon>
        <taxon>Pterygota</taxon>
        <taxon>Neoptera</taxon>
        <taxon>Endopterygota</taxon>
        <taxon>Lepidoptera</taxon>
        <taxon>Glossata</taxon>
        <taxon>Ditrysia</taxon>
        <taxon>Tineoidea</taxon>
        <taxon>Psychidae</taxon>
        <taxon>Oiketicinae</taxon>
        <taxon>Eumeta</taxon>
    </lineage>
</organism>
<proteinExistence type="predicted"/>
<dbReference type="InterPro" id="IPR036305">
    <property type="entry name" value="RGS_sf"/>
</dbReference>
<comment type="caution">
    <text evidence="3">The sequence shown here is derived from an EMBL/GenBank/DDBJ whole genome shotgun (WGS) entry which is preliminary data.</text>
</comment>
<dbReference type="SUPFAM" id="SSF48097">
    <property type="entry name" value="Regulator of G-protein signaling, RGS"/>
    <property type="match status" value="1"/>
</dbReference>
<dbReference type="Gene3D" id="1.10.167.10">
    <property type="entry name" value="Regulator of G-protein Signalling 4, domain 2"/>
    <property type="match status" value="1"/>
</dbReference>
<sequence length="151" mass="17039">MSNKLDVVYDYVVDQQPIGKLLFRQFCERNRPDYHKYNSFLDAAERYEVEVDETRAALAVEVFERYLKSEEGDGGGGEKDDGGDGRGERGDAAASAESVVDVLPRNAVDDAATSLHSEFRSWSLFKTLRIYLPIFFDKIIHLNGGFVVYDS</sequence>
<dbReference type="SMART" id="SM00315">
    <property type="entry name" value="RGS"/>
    <property type="match status" value="1"/>
</dbReference>
<gene>
    <name evidence="3" type="primary">Gprk2</name>
    <name evidence="3" type="ORF">EVAR_62034_1</name>
</gene>
<dbReference type="PROSITE" id="PS50132">
    <property type="entry name" value="RGS"/>
    <property type="match status" value="1"/>
</dbReference>
<keyword evidence="3" id="KW-0675">Receptor</keyword>
<dbReference type="OrthoDB" id="354826at2759"/>
<reference evidence="3 4" key="1">
    <citation type="journal article" date="2019" name="Commun. Biol.">
        <title>The bagworm genome reveals a unique fibroin gene that provides high tensile strength.</title>
        <authorList>
            <person name="Kono N."/>
            <person name="Nakamura H."/>
            <person name="Ohtoshi R."/>
            <person name="Tomita M."/>
            <person name="Numata K."/>
            <person name="Arakawa K."/>
        </authorList>
    </citation>
    <scope>NUCLEOTIDE SEQUENCE [LARGE SCALE GENOMIC DNA]</scope>
</reference>
<accession>A0A4C1ZDP7</accession>
<dbReference type="Proteomes" id="UP000299102">
    <property type="component" value="Unassembled WGS sequence"/>
</dbReference>
<protein>
    <submittedName>
        <fullName evidence="3">G protein-coupled receptor kinase 2</fullName>
    </submittedName>
</protein>
<keyword evidence="3" id="KW-0418">Kinase</keyword>
<dbReference type="InterPro" id="IPR044926">
    <property type="entry name" value="RGS_subdomain_2"/>
</dbReference>
<dbReference type="EMBL" id="BGZK01001765">
    <property type="protein sequence ID" value="GBP85890.1"/>
    <property type="molecule type" value="Genomic_DNA"/>
</dbReference>
<dbReference type="STRING" id="151549.A0A4C1ZDP7"/>
<name>A0A4C1ZDP7_EUMVA</name>
<keyword evidence="4" id="KW-1185">Reference proteome</keyword>
<evidence type="ECO:0000256" key="1">
    <source>
        <dbReference type="SAM" id="MobiDB-lite"/>
    </source>
</evidence>
<feature type="compositionally biased region" description="Basic and acidic residues" evidence="1">
    <location>
        <begin position="69"/>
        <end position="91"/>
    </location>
</feature>
<feature type="region of interest" description="Disordered" evidence="1">
    <location>
        <begin position="69"/>
        <end position="98"/>
    </location>
</feature>
<feature type="domain" description="RGS" evidence="2">
    <location>
        <begin position="15"/>
        <end position="67"/>
    </location>
</feature>
<dbReference type="InterPro" id="IPR016137">
    <property type="entry name" value="RGS"/>
</dbReference>
<dbReference type="GO" id="GO:0016301">
    <property type="term" value="F:kinase activity"/>
    <property type="evidence" value="ECO:0007669"/>
    <property type="project" value="UniProtKB-KW"/>
</dbReference>
<keyword evidence="3" id="KW-0808">Transferase</keyword>
<dbReference type="AlphaFoldDB" id="A0A4C1ZDP7"/>
<evidence type="ECO:0000313" key="3">
    <source>
        <dbReference type="EMBL" id="GBP85890.1"/>
    </source>
</evidence>
<evidence type="ECO:0000259" key="2">
    <source>
        <dbReference type="PROSITE" id="PS50132"/>
    </source>
</evidence>
<dbReference type="Pfam" id="PF00615">
    <property type="entry name" value="RGS"/>
    <property type="match status" value="1"/>
</dbReference>
<evidence type="ECO:0000313" key="4">
    <source>
        <dbReference type="Proteomes" id="UP000299102"/>
    </source>
</evidence>